<evidence type="ECO:0000256" key="1">
    <source>
        <dbReference type="SAM" id="MobiDB-lite"/>
    </source>
</evidence>
<dbReference type="Proteomes" id="UP000639973">
    <property type="component" value="Unassembled WGS sequence"/>
</dbReference>
<dbReference type="Gene3D" id="2.60.450.10">
    <property type="entry name" value="Lipopolysaccharide (LPS) transport protein A like domain"/>
    <property type="match status" value="1"/>
</dbReference>
<gene>
    <name evidence="4" type="ORF">GCM10010840_12960</name>
</gene>
<feature type="region of interest" description="Disordered" evidence="1">
    <location>
        <begin position="149"/>
        <end position="182"/>
    </location>
</feature>
<feature type="compositionally biased region" description="Basic and acidic residues" evidence="1">
    <location>
        <begin position="78"/>
        <end position="91"/>
    </location>
</feature>
<feature type="domain" description="Organic solvent tolerance-like N-terminal" evidence="3">
    <location>
        <begin position="203"/>
        <end position="284"/>
    </location>
</feature>
<feature type="region of interest" description="Disordered" evidence="1">
    <location>
        <begin position="32"/>
        <end position="95"/>
    </location>
</feature>
<name>A0ABQ2G5V6_9DEIO</name>
<evidence type="ECO:0000259" key="3">
    <source>
        <dbReference type="Pfam" id="PF03968"/>
    </source>
</evidence>
<feature type="compositionally biased region" description="Low complexity" evidence="1">
    <location>
        <begin position="343"/>
        <end position="354"/>
    </location>
</feature>
<proteinExistence type="predicted"/>
<dbReference type="EMBL" id="BMOL01000004">
    <property type="protein sequence ID" value="GGL76242.1"/>
    <property type="molecule type" value="Genomic_DNA"/>
</dbReference>
<sequence>MLRSGMVRGWVTLALALGAALPVWVLAQDAAPAPTPPAQTQPPPTLPAAPEQTTPPEPTDPDAEPEAAPGAETSSLELVRKSDTDGQERRIRIVKTGITDDTGIFALCGPQGDDPPETPTLAVFSETGPGGVRITIDKNVIRVPLAVVTQQQPEDGQEGSDGRVEASAGTARFLNPDEVPPDATDRLTRCEVQATPKPAPDTVFVTQGKTELKGQKLVYDETDGIARIDGPVTFQRANETDPLTGSSERIEVNVDAETTTLVGNVVLNSEGGRVSRAGRVEYDDAANLARLIGTPEQPAVSVKGGDTLRAGMILYDLDRNEVYAVKAEGGTITGEFVEEGDAPDTGSAAPATSPTTPPAPTGTPPQTPDPNTDPNASPLSPAGPAVPPTP</sequence>
<feature type="region of interest" description="Disordered" evidence="1">
    <location>
        <begin position="336"/>
        <end position="390"/>
    </location>
</feature>
<evidence type="ECO:0000256" key="2">
    <source>
        <dbReference type="SAM" id="SignalP"/>
    </source>
</evidence>
<protein>
    <recommendedName>
        <fullName evidence="3">Organic solvent tolerance-like N-terminal domain-containing protein</fullName>
    </recommendedName>
</protein>
<dbReference type="InterPro" id="IPR005653">
    <property type="entry name" value="OstA-like_N"/>
</dbReference>
<evidence type="ECO:0000313" key="4">
    <source>
        <dbReference type="EMBL" id="GGL76242.1"/>
    </source>
</evidence>
<dbReference type="Pfam" id="PF03968">
    <property type="entry name" value="LptD_N"/>
    <property type="match status" value="1"/>
</dbReference>
<feature type="compositionally biased region" description="Pro residues" evidence="1">
    <location>
        <begin position="33"/>
        <end position="58"/>
    </location>
</feature>
<reference evidence="5" key="1">
    <citation type="journal article" date="2019" name="Int. J. Syst. Evol. Microbiol.">
        <title>The Global Catalogue of Microorganisms (GCM) 10K type strain sequencing project: providing services to taxonomists for standard genome sequencing and annotation.</title>
        <authorList>
            <consortium name="The Broad Institute Genomics Platform"/>
            <consortium name="The Broad Institute Genome Sequencing Center for Infectious Disease"/>
            <person name="Wu L."/>
            <person name="Ma J."/>
        </authorList>
    </citation>
    <scope>NUCLEOTIDE SEQUENCE [LARGE SCALE GENOMIC DNA]</scope>
    <source>
        <strain evidence="5">JCM 15442</strain>
    </source>
</reference>
<feature type="chain" id="PRO_5046258366" description="Organic solvent tolerance-like N-terminal domain-containing protein" evidence="2">
    <location>
        <begin position="28"/>
        <end position="390"/>
    </location>
</feature>
<keyword evidence="2" id="KW-0732">Signal</keyword>
<feature type="signal peptide" evidence="2">
    <location>
        <begin position="1"/>
        <end position="27"/>
    </location>
</feature>
<comment type="caution">
    <text evidence="4">The sequence shown here is derived from an EMBL/GenBank/DDBJ whole genome shotgun (WGS) entry which is preliminary data.</text>
</comment>
<evidence type="ECO:0000313" key="5">
    <source>
        <dbReference type="Proteomes" id="UP000639973"/>
    </source>
</evidence>
<organism evidence="4 5">
    <name type="scientific">Deinococcus aerolatus</name>
    <dbReference type="NCBI Taxonomy" id="522487"/>
    <lineage>
        <taxon>Bacteria</taxon>
        <taxon>Thermotogati</taxon>
        <taxon>Deinococcota</taxon>
        <taxon>Deinococci</taxon>
        <taxon>Deinococcales</taxon>
        <taxon>Deinococcaceae</taxon>
        <taxon>Deinococcus</taxon>
    </lineage>
</organism>
<dbReference type="RefSeq" id="WP_229723366.1">
    <property type="nucleotide sequence ID" value="NZ_BMOL01000004.1"/>
</dbReference>
<feature type="compositionally biased region" description="Pro residues" evidence="1">
    <location>
        <begin position="355"/>
        <end position="368"/>
    </location>
</feature>
<keyword evidence="5" id="KW-1185">Reference proteome</keyword>
<accession>A0ABQ2G5V6</accession>